<dbReference type="InterPro" id="IPR036390">
    <property type="entry name" value="WH_DNA-bd_sf"/>
</dbReference>
<reference evidence="5 6" key="1">
    <citation type="submission" date="2017-12" db="EMBL/GenBank/DDBJ databases">
        <title>Mesoplasma syrphidae YJS, Complete Genome.</title>
        <authorList>
            <person name="Knight T.F."/>
            <person name="Citino T."/>
            <person name="Rubinstein R."/>
            <person name="Neuschaefer Z."/>
        </authorList>
    </citation>
    <scope>NUCLEOTIDE SEQUENCE [LARGE SCALE GENOMIC DNA]</scope>
    <source>
        <strain evidence="5 6">YJS</strain>
    </source>
</reference>
<evidence type="ECO:0000256" key="3">
    <source>
        <dbReference type="ARBA" id="ARBA00022829"/>
    </source>
</evidence>
<gene>
    <name evidence="5" type="primary">scpB</name>
    <name evidence="5" type="ORF">CXP39_02605</name>
</gene>
<keyword evidence="1" id="KW-0963">Cytoplasm</keyword>
<keyword evidence="2" id="KW-0132">Cell division</keyword>
<evidence type="ECO:0000313" key="6">
    <source>
        <dbReference type="Proteomes" id="UP000233419"/>
    </source>
</evidence>
<keyword evidence="3" id="KW-0159">Chromosome partition</keyword>
<accession>A0A2K9BKB5</accession>
<dbReference type="RefSeq" id="WP_027047975.1">
    <property type="nucleotide sequence ID" value="NZ_CP025257.1"/>
</dbReference>
<evidence type="ECO:0000313" key="5">
    <source>
        <dbReference type="EMBL" id="AUF83676.1"/>
    </source>
</evidence>
<dbReference type="InterPro" id="IPR005234">
    <property type="entry name" value="ScpB_csome_segregation"/>
</dbReference>
<dbReference type="OrthoDB" id="9806226at2"/>
<organism evidence="5 6">
    <name type="scientific">Mesoplasma syrphidae</name>
    <dbReference type="NCBI Taxonomy" id="225999"/>
    <lineage>
        <taxon>Bacteria</taxon>
        <taxon>Bacillati</taxon>
        <taxon>Mycoplasmatota</taxon>
        <taxon>Mollicutes</taxon>
        <taxon>Entomoplasmatales</taxon>
        <taxon>Entomoplasmataceae</taxon>
        <taxon>Mesoplasma</taxon>
    </lineage>
</organism>
<evidence type="ECO:0000256" key="4">
    <source>
        <dbReference type="ARBA" id="ARBA00023306"/>
    </source>
</evidence>
<protein>
    <submittedName>
        <fullName evidence="5">SMC-Scp complex subunit ScpB</fullName>
    </submittedName>
</protein>
<dbReference type="GO" id="GO:0051304">
    <property type="term" value="P:chromosome separation"/>
    <property type="evidence" value="ECO:0007669"/>
    <property type="project" value="InterPro"/>
</dbReference>
<evidence type="ECO:0000256" key="2">
    <source>
        <dbReference type="ARBA" id="ARBA00022618"/>
    </source>
</evidence>
<proteinExistence type="predicted"/>
<dbReference type="NCBIfam" id="TIGR00281">
    <property type="entry name" value="SMC-Scp complex subunit ScpB"/>
    <property type="match status" value="1"/>
</dbReference>
<dbReference type="Pfam" id="PF04079">
    <property type="entry name" value="SMC_ScpB"/>
    <property type="match status" value="1"/>
</dbReference>
<dbReference type="Gene3D" id="1.10.10.10">
    <property type="entry name" value="Winged helix-like DNA-binding domain superfamily/Winged helix DNA-binding domain"/>
    <property type="match status" value="2"/>
</dbReference>
<dbReference type="KEGG" id="msyr:CXP39_02605"/>
<name>A0A2K9BKB5_9MOLU</name>
<dbReference type="PIRSF" id="PIRSF019345">
    <property type="entry name" value="ScpB"/>
    <property type="match status" value="1"/>
</dbReference>
<dbReference type="InterPro" id="IPR036388">
    <property type="entry name" value="WH-like_DNA-bd_sf"/>
</dbReference>
<dbReference type="PANTHER" id="PTHR34298:SF2">
    <property type="entry name" value="SEGREGATION AND CONDENSATION PROTEIN B"/>
    <property type="match status" value="1"/>
</dbReference>
<dbReference type="Proteomes" id="UP000233419">
    <property type="component" value="Chromosome"/>
</dbReference>
<dbReference type="SUPFAM" id="SSF46785">
    <property type="entry name" value="Winged helix' DNA-binding domain"/>
    <property type="match status" value="2"/>
</dbReference>
<dbReference type="AlphaFoldDB" id="A0A2K9BKB5"/>
<evidence type="ECO:0000256" key="1">
    <source>
        <dbReference type="ARBA" id="ARBA00022490"/>
    </source>
</evidence>
<keyword evidence="4" id="KW-0131">Cell cycle</keyword>
<dbReference type="EMBL" id="CP025257">
    <property type="protein sequence ID" value="AUF83676.1"/>
    <property type="molecule type" value="Genomic_DNA"/>
</dbReference>
<sequence length="216" mass="24166">MSNNLKAIIEGLLFIYGDDGIALIDLQTVLENHKPSEIKLAVSELEEKYKSDDSSAFSIQRFGTNKLRLQTKEVLYEWFAKLEVAKEQSKLSKSSIEVLSIVAYKGPISKVGIDHIRGADSSYQVYKLKQRNLIRVTGKSEDLGRSNLYSITENFFKLFNLSGGKETLPLIGGEELQEIISENVEALKAAEADASTKAFFNEITDDDDFDELQGDE</sequence>
<dbReference type="PANTHER" id="PTHR34298">
    <property type="entry name" value="SEGREGATION AND CONDENSATION PROTEIN B"/>
    <property type="match status" value="1"/>
</dbReference>
<dbReference type="GO" id="GO:0051301">
    <property type="term" value="P:cell division"/>
    <property type="evidence" value="ECO:0007669"/>
    <property type="project" value="UniProtKB-KW"/>
</dbReference>
<keyword evidence="6" id="KW-1185">Reference proteome</keyword>